<gene>
    <name evidence="2" type="ORF">WB403_33985</name>
</gene>
<proteinExistence type="predicted"/>
<reference evidence="2 3" key="1">
    <citation type="submission" date="2024-03" db="EMBL/GenBank/DDBJ databases">
        <title>First Report of Pectobacterium brasiliscabiei causing potato scab in china.</title>
        <authorList>
            <person name="Handique U."/>
        </authorList>
    </citation>
    <scope>NUCLEOTIDE SEQUENCE [LARGE SCALE GENOMIC DNA]</scope>
    <source>
        <strain evidence="2 3">ZRIMU1503</strain>
    </source>
</reference>
<accession>A0ABU8GLT6</accession>
<feature type="region of interest" description="Disordered" evidence="1">
    <location>
        <begin position="274"/>
        <end position="310"/>
    </location>
</feature>
<organism evidence="2 3">
    <name type="scientific">Streptomyces brasiliscabiei</name>
    <dbReference type="NCBI Taxonomy" id="2736302"/>
    <lineage>
        <taxon>Bacteria</taxon>
        <taxon>Bacillati</taxon>
        <taxon>Actinomycetota</taxon>
        <taxon>Actinomycetes</taxon>
        <taxon>Kitasatosporales</taxon>
        <taxon>Streptomycetaceae</taxon>
        <taxon>Streptomyces</taxon>
    </lineage>
</organism>
<comment type="caution">
    <text evidence="2">The sequence shown here is derived from an EMBL/GenBank/DDBJ whole genome shotgun (WGS) entry which is preliminary data.</text>
</comment>
<evidence type="ECO:0000256" key="1">
    <source>
        <dbReference type="SAM" id="MobiDB-lite"/>
    </source>
</evidence>
<evidence type="ECO:0000313" key="3">
    <source>
        <dbReference type="Proteomes" id="UP001365781"/>
    </source>
</evidence>
<dbReference type="Proteomes" id="UP001365781">
    <property type="component" value="Unassembled WGS sequence"/>
</dbReference>
<name>A0ABU8GLT6_9ACTN</name>
<keyword evidence="3" id="KW-1185">Reference proteome</keyword>
<dbReference type="EMBL" id="JBBAYM010000027">
    <property type="protein sequence ID" value="MEI5614162.1"/>
    <property type="molecule type" value="Genomic_DNA"/>
</dbReference>
<dbReference type="RefSeq" id="WP_336540960.1">
    <property type="nucleotide sequence ID" value="NZ_JBBAYL010000022.1"/>
</dbReference>
<sequence length="358" mass="38628">MSPQPIPRYIEQLALKIANEEAEQARKANTREGAAAIVRRLTAEADAEGFTSVKAYIESVTTDRDGVTPPEGTSPTSAFWSHGVQHDDAPLNWSGENFLDNRYVAEAWARTQNKKSQGSAQTLETTDGGRKLNEMYLFGDGVRTALGGDAEGYTYEWARGCWASISENYAAAARGQVVVFAESAHTRSILYNQELPALHTNPYVGVDNVKFAYAPSKQWPEASRNEVGLHQIRAQVQVDNPSMPHYVDVAEYAKQDPVARQEALAAECASVTAERNERAAEKVVGTPTTNESEVPKAEPPAVGSPVQTPQASARIPVWQVGFKPVPVKNEARAAASADSPTAPPNPDLGKQATGVGLE</sequence>
<protein>
    <submittedName>
        <fullName evidence="2">Uncharacterized protein</fullName>
    </submittedName>
</protein>
<feature type="region of interest" description="Disordered" evidence="1">
    <location>
        <begin position="329"/>
        <end position="358"/>
    </location>
</feature>
<evidence type="ECO:0000313" key="2">
    <source>
        <dbReference type="EMBL" id="MEI5614162.1"/>
    </source>
</evidence>